<dbReference type="InterPro" id="IPR009316">
    <property type="entry name" value="COG2"/>
</dbReference>
<dbReference type="EMBL" id="CAXHTA020000010">
    <property type="protein sequence ID" value="CAL5224024.1"/>
    <property type="molecule type" value="Genomic_DNA"/>
</dbReference>
<evidence type="ECO:0000313" key="1">
    <source>
        <dbReference type="EMBL" id="CAL5224024.1"/>
    </source>
</evidence>
<accession>A0ABP1FY76</accession>
<gene>
    <name evidence="1" type="primary">g6644</name>
    <name evidence="1" type="ORF">VP750_LOCUS5683</name>
</gene>
<keyword evidence="2" id="KW-1185">Reference proteome</keyword>
<evidence type="ECO:0000313" key="2">
    <source>
        <dbReference type="Proteomes" id="UP001497392"/>
    </source>
</evidence>
<organism evidence="1 2">
    <name type="scientific">Coccomyxa viridis</name>
    <dbReference type="NCBI Taxonomy" id="1274662"/>
    <lineage>
        <taxon>Eukaryota</taxon>
        <taxon>Viridiplantae</taxon>
        <taxon>Chlorophyta</taxon>
        <taxon>core chlorophytes</taxon>
        <taxon>Trebouxiophyceae</taxon>
        <taxon>Trebouxiophyceae incertae sedis</taxon>
        <taxon>Coccomyxaceae</taxon>
        <taxon>Coccomyxa</taxon>
    </lineage>
</organism>
<sequence length="278" mass="30458">MGTNVRSLGDALALILKRRASQRSVHNSSCSSGLLAQETGLNRRQEVASVRALSEVMQDVAHVISKVEKLLAEIFTTDDSGTMSRPESAGGKPLEARVQIFERLATAVARLSFYTACGKELYYRQEFCAFGKQLQQQLSPRVLDVLATAICEELGSLLHGIDHGQIGLQLFDFLGNAVLAEVDTRLAAAMPGAVSVGVPIRFVANYKASQWFLERLEALSSTTRALKAFRGSIAYQSWLDRWKLYVYYGLCFQNVASALETGLSSKQRAREAAQACVT</sequence>
<dbReference type="PANTHER" id="PTHR12961">
    <property type="entry name" value="CONSERVED OLIGOMERIC GOLGI COMPLEX COMPONENT 2"/>
    <property type="match status" value="1"/>
</dbReference>
<comment type="caution">
    <text evidence="1">The sequence shown here is derived from an EMBL/GenBank/DDBJ whole genome shotgun (WGS) entry which is preliminary data.</text>
</comment>
<reference evidence="1 2" key="1">
    <citation type="submission" date="2024-06" db="EMBL/GenBank/DDBJ databases">
        <authorList>
            <person name="Kraege A."/>
            <person name="Thomma B."/>
        </authorList>
    </citation>
    <scope>NUCLEOTIDE SEQUENCE [LARGE SCALE GENOMIC DNA]</scope>
</reference>
<dbReference type="PANTHER" id="PTHR12961:SF0">
    <property type="entry name" value="CONSERVED OLIGOMERIC GOLGI COMPLEX SUBUNIT 2"/>
    <property type="match status" value="1"/>
</dbReference>
<name>A0ABP1FY76_9CHLO</name>
<dbReference type="Proteomes" id="UP001497392">
    <property type="component" value="Unassembled WGS sequence"/>
</dbReference>
<protein>
    <submittedName>
        <fullName evidence="1">G6644 protein</fullName>
    </submittedName>
</protein>
<proteinExistence type="predicted"/>